<dbReference type="InterPro" id="IPR006008">
    <property type="entry name" value="YciB"/>
</dbReference>
<evidence type="ECO:0000256" key="4">
    <source>
        <dbReference type="ARBA" id="ARBA00023136"/>
    </source>
</evidence>
<protein>
    <recommendedName>
        <fullName evidence="5">Inner membrane-spanning protein YciB</fullName>
    </recommendedName>
</protein>
<gene>
    <name evidence="5" type="primary">yciB</name>
    <name evidence="6" type="ORF">FHP25_01875</name>
</gene>
<dbReference type="OrthoDB" id="9788219at2"/>
<dbReference type="PANTHER" id="PTHR36917">
    <property type="entry name" value="INTRACELLULAR SEPTATION PROTEIN A-RELATED"/>
    <property type="match status" value="1"/>
</dbReference>
<feature type="transmembrane region" description="Helical" evidence="5">
    <location>
        <begin position="116"/>
        <end position="137"/>
    </location>
</feature>
<keyword evidence="7" id="KW-1185">Reference proteome</keyword>
<dbReference type="NCBIfam" id="NF001323">
    <property type="entry name" value="PRK00259.1-1"/>
    <property type="match status" value="1"/>
</dbReference>
<proteinExistence type="inferred from homology"/>
<comment type="function">
    <text evidence="5">Plays a role in cell envelope biogenesis, maintenance of cell envelope integrity and membrane homeostasis.</text>
</comment>
<comment type="caution">
    <text evidence="6">The sequence shown here is derived from an EMBL/GenBank/DDBJ whole genome shotgun (WGS) entry which is preliminary data.</text>
</comment>
<evidence type="ECO:0000256" key="5">
    <source>
        <dbReference type="HAMAP-Rule" id="MF_00189"/>
    </source>
</evidence>
<comment type="subcellular location">
    <subcellularLocation>
        <location evidence="5">Cell inner membrane</location>
        <topology evidence="5">Multi-pass membrane protein</topology>
    </subcellularLocation>
</comment>
<dbReference type="RefSeq" id="WP_147845194.1">
    <property type="nucleotide sequence ID" value="NZ_VDUZ01000002.1"/>
</dbReference>
<evidence type="ECO:0000313" key="7">
    <source>
        <dbReference type="Proteomes" id="UP000321638"/>
    </source>
</evidence>
<name>A0A5C8PU32_9HYPH</name>
<feature type="transmembrane region" description="Helical" evidence="5">
    <location>
        <begin position="12"/>
        <end position="29"/>
    </location>
</feature>
<keyword evidence="1 5" id="KW-1003">Cell membrane</keyword>
<feature type="transmembrane region" description="Helical" evidence="5">
    <location>
        <begin position="59"/>
        <end position="77"/>
    </location>
</feature>
<keyword evidence="3 5" id="KW-1133">Transmembrane helix</keyword>
<dbReference type="AlphaFoldDB" id="A0A5C8PU32"/>
<keyword evidence="4 5" id="KW-0472">Membrane</keyword>
<feature type="transmembrane region" description="Helical" evidence="5">
    <location>
        <begin position="158"/>
        <end position="177"/>
    </location>
</feature>
<comment type="similarity">
    <text evidence="5">Belongs to the YciB family.</text>
</comment>
<keyword evidence="5" id="KW-0997">Cell inner membrane</keyword>
<keyword evidence="2 5" id="KW-0812">Transmembrane</keyword>
<dbReference type="EMBL" id="VDUZ01000002">
    <property type="protein sequence ID" value="TXL81838.1"/>
    <property type="molecule type" value="Genomic_DNA"/>
</dbReference>
<evidence type="ECO:0000256" key="1">
    <source>
        <dbReference type="ARBA" id="ARBA00022475"/>
    </source>
</evidence>
<sequence>MSEQERSGGSRKLASLVCELGPLVLFFLVNGRYGPLAALADAVAAPLGAADLDPTRRGLFAGTAIFMIATAIALPAYRRIEGRWPIMPMVGGFFILVFGGLTLWLQDELFIKMKPTIVNCLFGVILAGGLMAGRPLLKPLFGAAFRLTDQGWTILTRRWAFFFFVLAIINEIMWRFFSTETWILSKMALSMPLTLAFALAQTPVLKRYWDGEDNPFKAG</sequence>
<dbReference type="GO" id="GO:0005886">
    <property type="term" value="C:plasma membrane"/>
    <property type="evidence" value="ECO:0007669"/>
    <property type="project" value="UniProtKB-SubCell"/>
</dbReference>
<organism evidence="6 7">
    <name type="scientific">Vineibacter terrae</name>
    <dbReference type="NCBI Taxonomy" id="2586908"/>
    <lineage>
        <taxon>Bacteria</taxon>
        <taxon>Pseudomonadati</taxon>
        <taxon>Pseudomonadota</taxon>
        <taxon>Alphaproteobacteria</taxon>
        <taxon>Hyphomicrobiales</taxon>
        <taxon>Vineibacter</taxon>
    </lineage>
</organism>
<evidence type="ECO:0000256" key="3">
    <source>
        <dbReference type="ARBA" id="ARBA00022989"/>
    </source>
</evidence>
<evidence type="ECO:0000256" key="2">
    <source>
        <dbReference type="ARBA" id="ARBA00022692"/>
    </source>
</evidence>
<accession>A0A5C8PU32</accession>
<dbReference type="PANTHER" id="PTHR36917:SF1">
    <property type="entry name" value="INNER MEMBRANE-SPANNING PROTEIN YCIB"/>
    <property type="match status" value="1"/>
</dbReference>
<reference evidence="6 7" key="1">
    <citation type="submission" date="2019-06" db="EMBL/GenBank/DDBJ databases">
        <title>New taxonomy in bacterial strain CC-CFT640, isolated from vineyard.</title>
        <authorList>
            <person name="Lin S.-Y."/>
            <person name="Tsai C.-F."/>
            <person name="Young C.-C."/>
        </authorList>
    </citation>
    <scope>NUCLEOTIDE SEQUENCE [LARGE SCALE GENOMIC DNA]</scope>
    <source>
        <strain evidence="6 7">CC-CFT640</strain>
    </source>
</reference>
<feature type="transmembrane region" description="Helical" evidence="5">
    <location>
        <begin position="84"/>
        <end position="104"/>
    </location>
</feature>
<dbReference type="HAMAP" id="MF_00189">
    <property type="entry name" value="YciB"/>
    <property type="match status" value="1"/>
</dbReference>
<evidence type="ECO:0000313" key="6">
    <source>
        <dbReference type="EMBL" id="TXL81838.1"/>
    </source>
</evidence>
<dbReference type="Proteomes" id="UP000321638">
    <property type="component" value="Unassembled WGS sequence"/>
</dbReference>
<dbReference type="Pfam" id="PF04279">
    <property type="entry name" value="IspA"/>
    <property type="match status" value="1"/>
</dbReference>